<dbReference type="FunFam" id="2.40.50.140:FF:000165">
    <property type="entry name" value="Chaperone CsaA"/>
    <property type="match status" value="1"/>
</dbReference>
<evidence type="ECO:0000256" key="2">
    <source>
        <dbReference type="ARBA" id="ARBA00022884"/>
    </source>
</evidence>
<dbReference type="Gene3D" id="2.40.50.140">
    <property type="entry name" value="Nucleic acid-binding proteins"/>
    <property type="match status" value="1"/>
</dbReference>
<dbReference type="InterPro" id="IPR012340">
    <property type="entry name" value="NA-bd_OB-fold"/>
</dbReference>
<name>A0AA44BC21_9CLOT</name>
<proteinExistence type="predicted"/>
<dbReference type="GO" id="GO:0000049">
    <property type="term" value="F:tRNA binding"/>
    <property type="evidence" value="ECO:0007669"/>
    <property type="project" value="UniProtKB-UniRule"/>
</dbReference>
<keyword evidence="1 3" id="KW-0820">tRNA-binding</keyword>
<evidence type="ECO:0000259" key="4">
    <source>
        <dbReference type="PROSITE" id="PS50886"/>
    </source>
</evidence>
<dbReference type="Proteomes" id="UP000449710">
    <property type="component" value="Unassembled WGS sequence"/>
</dbReference>
<evidence type="ECO:0000256" key="3">
    <source>
        <dbReference type="PROSITE-ProRule" id="PRU00209"/>
    </source>
</evidence>
<reference evidence="5 6" key="1">
    <citation type="submission" date="2019-04" db="EMBL/GenBank/DDBJ databases">
        <title>Isachenkonia alkalipeptolytica gen. nov. sp. nov. a new anaerobic, alkiliphilic organothrophic bacterium capable to reduce synthesized ferrihydrite isolated from a soda lake.</title>
        <authorList>
            <person name="Toshchakov S.V."/>
            <person name="Zavarzina D.G."/>
            <person name="Zhilina T.N."/>
            <person name="Kostrikina N.A."/>
            <person name="Kublanov I.V."/>
        </authorList>
    </citation>
    <scope>NUCLEOTIDE SEQUENCE [LARGE SCALE GENOMIC DNA]</scope>
    <source>
        <strain evidence="5 6">Z-1701</strain>
    </source>
</reference>
<dbReference type="RefSeq" id="WP_160718218.1">
    <property type="nucleotide sequence ID" value="NZ_SUMG01000001.1"/>
</dbReference>
<feature type="domain" description="TRNA-binding" evidence="4">
    <location>
        <begin position="9"/>
        <end position="112"/>
    </location>
</feature>
<evidence type="ECO:0000256" key="1">
    <source>
        <dbReference type="ARBA" id="ARBA00022555"/>
    </source>
</evidence>
<dbReference type="EMBL" id="SUMG01000001">
    <property type="protein sequence ID" value="NBG86909.1"/>
    <property type="molecule type" value="Genomic_DNA"/>
</dbReference>
<dbReference type="NCBIfam" id="TIGR02222">
    <property type="entry name" value="chap_CsaA"/>
    <property type="match status" value="1"/>
</dbReference>
<evidence type="ECO:0000313" key="5">
    <source>
        <dbReference type="EMBL" id="NBG86909.1"/>
    </source>
</evidence>
<dbReference type="PANTHER" id="PTHR11586:SF37">
    <property type="entry name" value="TRNA-BINDING DOMAIN-CONTAINING PROTEIN"/>
    <property type="match status" value="1"/>
</dbReference>
<keyword evidence="6" id="KW-1185">Reference proteome</keyword>
<accession>A0AA44BC21</accession>
<organism evidence="5 6">
    <name type="scientific">Isachenkonia alkalipeptolytica</name>
    <dbReference type="NCBI Taxonomy" id="2565777"/>
    <lineage>
        <taxon>Bacteria</taxon>
        <taxon>Bacillati</taxon>
        <taxon>Bacillota</taxon>
        <taxon>Clostridia</taxon>
        <taxon>Eubacteriales</taxon>
        <taxon>Clostridiaceae</taxon>
        <taxon>Isachenkonia</taxon>
    </lineage>
</organism>
<dbReference type="PANTHER" id="PTHR11586">
    <property type="entry name" value="TRNA-AMINOACYLATION COFACTOR ARC1 FAMILY MEMBER"/>
    <property type="match status" value="1"/>
</dbReference>
<comment type="caution">
    <text evidence="5">The sequence shown here is derived from an EMBL/GenBank/DDBJ whole genome shotgun (WGS) entry which is preliminary data.</text>
</comment>
<evidence type="ECO:0000313" key="6">
    <source>
        <dbReference type="Proteomes" id="UP000449710"/>
    </source>
</evidence>
<dbReference type="CDD" id="cd02798">
    <property type="entry name" value="tRNA_bind_CsaA"/>
    <property type="match status" value="1"/>
</dbReference>
<keyword evidence="2 3" id="KW-0694">RNA-binding</keyword>
<dbReference type="InterPro" id="IPR008231">
    <property type="entry name" value="CsaA"/>
</dbReference>
<dbReference type="Pfam" id="PF01588">
    <property type="entry name" value="tRNA_bind"/>
    <property type="match status" value="1"/>
</dbReference>
<dbReference type="InterPro" id="IPR002547">
    <property type="entry name" value="tRNA-bd_dom"/>
</dbReference>
<dbReference type="PROSITE" id="PS50886">
    <property type="entry name" value="TRBD"/>
    <property type="match status" value="1"/>
</dbReference>
<dbReference type="InterPro" id="IPR051270">
    <property type="entry name" value="Tyrosine-tRNA_ligase_regulator"/>
</dbReference>
<dbReference type="NCBIfam" id="NF007494">
    <property type="entry name" value="PRK10089.1-3"/>
    <property type="match status" value="1"/>
</dbReference>
<dbReference type="SUPFAM" id="SSF50249">
    <property type="entry name" value="Nucleic acid-binding proteins"/>
    <property type="match status" value="1"/>
</dbReference>
<dbReference type="AlphaFoldDB" id="A0AA44BC21"/>
<sequence>MKEPIGFEDFMKVDIRVGEVLEAKVYQEARKPAYILVVDFGEEIGTKKCSAQITECYDCEELVGKQVLGVVNFPPKQIGKLLSEALVLGVYSDQGVVLIRPDQKVKKGDRLG</sequence>
<gene>
    <name evidence="5" type="ORF">ISALK_00200</name>
</gene>
<dbReference type="NCBIfam" id="NF007495">
    <property type="entry name" value="PRK10089.1-4"/>
    <property type="match status" value="1"/>
</dbReference>
<protein>
    <submittedName>
        <fullName evidence="5">tRNA-binding protein</fullName>
    </submittedName>
</protein>